<proteinExistence type="predicted"/>
<sequence length="163" mass="17530">MTTLMMLTTITTTTTVPMLLLLLDDRATAKAFACPPPSSAALPLPLSRFLFLSLHTALSSPIYAPELGASHSKAHSPGLIVTIATKGQWCMTGRVDYTAAILRDTLCGNSRRSHTLLAAAAFAVRFHDDPHDDFALSALEFLAILTGGSSHGEKQHRVCVWVE</sequence>
<name>A0A2M4C5Y8_9DIPT</name>
<accession>A0A2M4C5Y8</accession>
<reference evidence="2" key="1">
    <citation type="submission" date="2018-01" db="EMBL/GenBank/DDBJ databases">
        <title>An insight into the sialome of Amazonian anophelines.</title>
        <authorList>
            <person name="Ribeiro J.M."/>
            <person name="Scarpassa V."/>
            <person name="Calvo E."/>
        </authorList>
    </citation>
    <scope>NUCLEOTIDE SEQUENCE</scope>
    <source>
        <tissue evidence="2">Salivary glands</tissue>
    </source>
</reference>
<feature type="signal peptide" evidence="1">
    <location>
        <begin position="1"/>
        <end position="29"/>
    </location>
</feature>
<feature type="chain" id="PRO_5014617297" evidence="1">
    <location>
        <begin position="30"/>
        <end position="163"/>
    </location>
</feature>
<protein>
    <submittedName>
        <fullName evidence="2">Putative secreted protein</fullName>
    </submittedName>
</protein>
<evidence type="ECO:0000256" key="1">
    <source>
        <dbReference type="SAM" id="SignalP"/>
    </source>
</evidence>
<evidence type="ECO:0000313" key="2">
    <source>
        <dbReference type="EMBL" id="MBW60776.1"/>
    </source>
</evidence>
<organism evidence="2">
    <name type="scientific">Anopheles marajoara</name>
    <dbReference type="NCBI Taxonomy" id="58244"/>
    <lineage>
        <taxon>Eukaryota</taxon>
        <taxon>Metazoa</taxon>
        <taxon>Ecdysozoa</taxon>
        <taxon>Arthropoda</taxon>
        <taxon>Hexapoda</taxon>
        <taxon>Insecta</taxon>
        <taxon>Pterygota</taxon>
        <taxon>Neoptera</taxon>
        <taxon>Endopterygota</taxon>
        <taxon>Diptera</taxon>
        <taxon>Nematocera</taxon>
        <taxon>Culicoidea</taxon>
        <taxon>Culicidae</taxon>
        <taxon>Anophelinae</taxon>
        <taxon>Anopheles</taxon>
    </lineage>
</organism>
<dbReference type="AlphaFoldDB" id="A0A2M4C5Y8"/>
<keyword evidence="1" id="KW-0732">Signal</keyword>
<dbReference type="EMBL" id="GGFJ01011635">
    <property type="protein sequence ID" value="MBW60776.1"/>
    <property type="molecule type" value="Transcribed_RNA"/>
</dbReference>